<protein>
    <submittedName>
        <fullName evidence="2">Uncharacterized protein</fullName>
    </submittedName>
</protein>
<dbReference type="Pfam" id="PF13687">
    <property type="entry name" value="DUF4153"/>
    <property type="match status" value="1"/>
</dbReference>
<reference evidence="2 3" key="1">
    <citation type="journal article" date="2016" name="Nat. Commun.">
        <title>Thousands of microbial genomes shed light on interconnected biogeochemical processes in an aquifer system.</title>
        <authorList>
            <person name="Anantharaman K."/>
            <person name="Brown C.T."/>
            <person name="Hug L.A."/>
            <person name="Sharon I."/>
            <person name="Castelle C.J."/>
            <person name="Probst A.J."/>
            <person name="Thomas B.C."/>
            <person name="Singh A."/>
            <person name="Wilkins M.J."/>
            <person name="Karaoz U."/>
            <person name="Brodie E.L."/>
            <person name="Williams K.H."/>
            <person name="Hubbard S.S."/>
            <person name="Banfield J.F."/>
        </authorList>
    </citation>
    <scope>NUCLEOTIDE SEQUENCE [LARGE SCALE GENOMIC DNA]</scope>
</reference>
<evidence type="ECO:0000256" key="1">
    <source>
        <dbReference type="SAM" id="Phobius"/>
    </source>
</evidence>
<feature type="transmembrane region" description="Helical" evidence="1">
    <location>
        <begin position="67"/>
        <end position="85"/>
    </location>
</feature>
<dbReference type="InterPro" id="IPR025291">
    <property type="entry name" value="DUF4153"/>
</dbReference>
<organism evidence="2 3">
    <name type="scientific">Candidatus Taylorbacteria bacterium RIFCSPHIGHO2_02_FULL_44_12</name>
    <dbReference type="NCBI Taxonomy" id="1802308"/>
    <lineage>
        <taxon>Bacteria</taxon>
        <taxon>Candidatus Tayloriibacteriota</taxon>
    </lineage>
</organism>
<keyword evidence="1" id="KW-0472">Membrane</keyword>
<comment type="caution">
    <text evidence="2">The sequence shown here is derived from an EMBL/GenBank/DDBJ whole genome shotgun (WGS) entry which is preliminary data.</text>
</comment>
<keyword evidence="1" id="KW-0812">Transmembrane</keyword>
<gene>
    <name evidence="2" type="ORF">A3D50_01425</name>
</gene>
<dbReference type="EMBL" id="MHRM01000008">
    <property type="protein sequence ID" value="OHA24303.1"/>
    <property type="molecule type" value="Genomic_DNA"/>
</dbReference>
<sequence length="512" mass="58412">MYPINSQLNISVKAPLIAGISFVLGLLFDYFFYDKIPGIGFPIYIGLILIGLFIISKDSKRQINKQVLWLLIPLIFFSSMVFVRSSELLTFLNIVASLLLLLLVAEVLFVGLLKNFLISDYLKIIFLPFRFIRAFFQTLPNIFKFWKVGTEPTEPKVSSRVIKGIIMAIPIILIFLGLFSSADLIFQKYLSDLIRIDIDPEIIVRSILVLSATFALIGAYSYTLGKKERSIVSSTTNTKSYTIGHIETSILLGMVNLLFFGFILVQLTYLFGGESNIVSQGFTYAEYARKGFFELIAVAIISFLLLLTTEKYIAKKDTDHTLIFRILSTALIIQVILIMMSGFKRLLLYEEAYGFTTLRLYSHGFIILLAIIFVLLLYKIHKDKRENSFVLRAFVSVTVFLVVINIINPDKFIAERNIERFATTGKLDTHYLASLSDDAVPEMVKILNIPDEDIRNGFARELYWRTQKDSSFSAQWQSSNISRINANNILKPKMADLEQYKDYQQQEDTGLN</sequence>
<feature type="transmembrane region" description="Helical" evidence="1">
    <location>
        <begin position="202"/>
        <end position="222"/>
    </location>
</feature>
<feature type="transmembrane region" description="Helical" evidence="1">
    <location>
        <begin position="389"/>
        <end position="407"/>
    </location>
</feature>
<feature type="transmembrane region" description="Helical" evidence="1">
    <location>
        <begin position="39"/>
        <end position="55"/>
    </location>
</feature>
<proteinExistence type="predicted"/>
<evidence type="ECO:0000313" key="2">
    <source>
        <dbReference type="EMBL" id="OHA24303.1"/>
    </source>
</evidence>
<feature type="transmembrane region" description="Helical" evidence="1">
    <location>
        <begin position="322"/>
        <end position="340"/>
    </location>
</feature>
<feature type="transmembrane region" description="Helical" evidence="1">
    <location>
        <begin position="291"/>
        <end position="310"/>
    </location>
</feature>
<feature type="transmembrane region" description="Helical" evidence="1">
    <location>
        <begin position="12"/>
        <end position="33"/>
    </location>
</feature>
<feature type="transmembrane region" description="Helical" evidence="1">
    <location>
        <begin position="249"/>
        <end position="271"/>
    </location>
</feature>
<feature type="transmembrane region" description="Helical" evidence="1">
    <location>
        <begin position="360"/>
        <end position="377"/>
    </location>
</feature>
<feature type="transmembrane region" description="Helical" evidence="1">
    <location>
        <begin position="91"/>
        <end position="113"/>
    </location>
</feature>
<dbReference type="Proteomes" id="UP000178413">
    <property type="component" value="Unassembled WGS sequence"/>
</dbReference>
<name>A0A1G2MKA1_9BACT</name>
<dbReference type="STRING" id="1802308.A3D50_01425"/>
<dbReference type="AlphaFoldDB" id="A0A1G2MKA1"/>
<evidence type="ECO:0000313" key="3">
    <source>
        <dbReference type="Proteomes" id="UP000178413"/>
    </source>
</evidence>
<feature type="transmembrane region" description="Helical" evidence="1">
    <location>
        <begin position="161"/>
        <end position="182"/>
    </location>
</feature>
<keyword evidence="1" id="KW-1133">Transmembrane helix</keyword>
<accession>A0A1G2MKA1</accession>